<feature type="non-terminal residue" evidence="2">
    <location>
        <position position="1"/>
    </location>
</feature>
<evidence type="ECO:0000313" key="2">
    <source>
        <dbReference type="EMBL" id="RMZ94191.1"/>
    </source>
</evidence>
<protein>
    <submittedName>
        <fullName evidence="2">Uncharacterized protein</fullName>
    </submittedName>
</protein>
<dbReference type="AlphaFoldDB" id="A0A3M7P507"/>
<keyword evidence="3" id="KW-1185">Reference proteome</keyword>
<comment type="caution">
    <text evidence="2">The sequence shown here is derived from an EMBL/GenBank/DDBJ whole genome shotgun (WGS) entry which is preliminary data.</text>
</comment>
<evidence type="ECO:0000313" key="3">
    <source>
        <dbReference type="Proteomes" id="UP000276133"/>
    </source>
</evidence>
<reference evidence="2 3" key="1">
    <citation type="journal article" date="2018" name="Sci. Rep.">
        <title>Genomic signatures of local adaptation to the degree of environmental predictability in rotifers.</title>
        <authorList>
            <person name="Franch-Gras L."/>
            <person name="Hahn C."/>
            <person name="Garcia-Roger E.M."/>
            <person name="Carmona M.J."/>
            <person name="Serra M."/>
            <person name="Gomez A."/>
        </authorList>
    </citation>
    <scope>NUCLEOTIDE SEQUENCE [LARGE SCALE GENOMIC DNA]</scope>
    <source>
        <strain evidence="2">HYR1</strain>
    </source>
</reference>
<name>A0A3M7P507_BRAPC</name>
<sequence>YSLKTAPIKKAKKNHPVDTKRDPKLSSVIKIFRIQHFFKSMVPFFDKYFNDFNINLKIVCKKHLKTPYHVYKTPCNNLLILTEDKKIYLANYLSKGLSIERNNCFVVSGIEKYDFEVANPECKIEKKLAISHMKS</sequence>
<gene>
    <name evidence="2" type="ORF">BpHYR1_046122</name>
</gene>
<accession>A0A3M7P507</accession>
<organism evidence="2 3">
    <name type="scientific">Brachionus plicatilis</name>
    <name type="common">Marine rotifer</name>
    <name type="synonym">Brachionus muelleri</name>
    <dbReference type="NCBI Taxonomy" id="10195"/>
    <lineage>
        <taxon>Eukaryota</taxon>
        <taxon>Metazoa</taxon>
        <taxon>Spiralia</taxon>
        <taxon>Gnathifera</taxon>
        <taxon>Rotifera</taxon>
        <taxon>Eurotatoria</taxon>
        <taxon>Monogononta</taxon>
        <taxon>Pseudotrocha</taxon>
        <taxon>Ploima</taxon>
        <taxon>Brachionidae</taxon>
        <taxon>Brachionus</taxon>
    </lineage>
</organism>
<feature type="region of interest" description="Disordered" evidence="1">
    <location>
        <begin position="1"/>
        <end position="21"/>
    </location>
</feature>
<dbReference type="EMBL" id="REGN01013235">
    <property type="protein sequence ID" value="RMZ94191.1"/>
    <property type="molecule type" value="Genomic_DNA"/>
</dbReference>
<evidence type="ECO:0000256" key="1">
    <source>
        <dbReference type="SAM" id="MobiDB-lite"/>
    </source>
</evidence>
<proteinExistence type="predicted"/>
<dbReference type="Proteomes" id="UP000276133">
    <property type="component" value="Unassembled WGS sequence"/>
</dbReference>